<feature type="transmembrane region" description="Helical" evidence="1">
    <location>
        <begin position="275"/>
        <end position="308"/>
    </location>
</feature>
<keyword evidence="1" id="KW-0472">Membrane</keyword>
<dbReference type="Pfam" id="PF20176">
    <property type="entry name" value="DUF6541"/>
    <property type="match status" value="1"/>
</dbReference>
<evidence type="ECO:0000256" key="1">
    <source>
        <dbReference type="SAM" id="Phobius"/>
    </source>
</evidence>
<feature type="transmembrane region" description="Helical" evidence="1">
    <location>
        <begin position="434"/>
        <end position="459"/>
    </location>
</feature>
<sequence>MNFAVVLAACWLPGLAAGAAVRLRGWTLAAVAPALTFGLVGLGVSVLGTLGIPWHLGTFTLWTLGAVVPLAGFALLAARFRRPAPAGAPADEPRSPRDHLLIGGGVAVGMAVGAVAFLRGIGGLGRINQDWDAPFHGNLVRWIAEHDVALSPAFNEIAARPDDESFFYPDAYHALLALVFDPAALPVPELLNLAALAVVLCFPLGIAAMAAAWRMPTLAVASAAAVSTWFTAFPFDPLWRGPLYPYVAGVALVPALLAVARLLVVPRGVSGVAGVALGLAGLVALHTSLAVVAGVFLLLLLGAVAFRLEPIDWRVSGPHLVAAVLACAVLAAPLVLPALAMGEEVADFTWPATETLASGFGQTLAFTPGSPLPQWWVGLPALVGIVLLVRHRRMLWLVAAYAVFGGLYTASAALDGNTLVDTLTSPFYNDHWRLGALLPLVGAVALGQFVASAGGWLGGWARRLRPTWPPAATATAGVLVTGLVLAVLGNGAYLGRNATQLAEYYGEGPTVTPGERAAFAWLGERVRPGEHVMNDRMDGGNWMYALEGIRPVEWKYNGPLPDTPQRLLTRRLDQLGEGPWDAELRAALDQLNVRYVLVGRGFVRDVERRLGLRQLRGNPHFTEVFRNRDAVIYEIERRDVAPVATAGGN</sequence>
<feature type="transmembrane region" description="Helical" evidence="1">
    <location>
        <begin position="396"/>
        <end position="414"/>
    </location>
</feature>
<dbReference type="RefSeq" id="WP_106179371.1">
    <property type="nucleotide sequence ID" value="NZ_PVNH01000005.1"/>
</dbReference>
<comment type="caution">
    <text evidence="2">The sequence shown here is derived from an EMBL/GenBank/DDBJ whole genome shotgun (WGS) entry which is preliminary data.</text>
</comment>
<keyword evidence="3" id="KW-1185">Reference proteome</keyword>
<protein>
    <recommendedName>
        <fullName evidence="4">4-amino-4-deoxy-L-arabinose transferase-like glycosyltransferase</fullName>
    </recommendedName>
</protein>
<feature type="transmembrane region" description="Helical" evidence="1">
    <location>
        <begin position="372"/>
        <end position="389"/>
    </location>
</feature>
<feature type="transmembrane region" description="Helical" evidence="1">
    <location>
        <begin position="320"/>
        <end position="340"/>
    </location>
</feature>
<proteinExistence type="predicted"/>
<dbReference type="EMBL" id="PVNH01000005">
    <property type="protein sequence ID" value="PRX47913.1"/>
    <property type="molecule type" value="Genomic_DNA"/>
</dbReference>
<feature type="transmembrane region" description="Helical" evidence="1">
    <location>
        <begin position="243"/>
        <end position="263"/>
    </location>
</feature>
<gene>
    <name evidence="2" type="ORF">B0I33_105497</name>
</gene>
<reference evidence="2 3" key="1">
    <citation type="submission" date="2018-03" db="EMBL/GenBank/DDBJ databases">
        <title>Genomic Encyclopedia of Type Strains, Phase III (KMG-III): the genomes of soil and plant-associated and newly described type strains.</title>
        <authorList>
            <person name="Whitman W."/>
        </authorList>
    </citation>
    <scope>NUCLEOTIDE SEQUENCE [LARGE SCALE GENOMIC DNA]</scope>
    <source>
        <strain evidence="2 3">CGMCC 4.7125</strain>
    </source>
</reference>
<keyword evidence="1" id="KW-0812">Transmembrane</keyword>
<evidence type="ECO:0000313" key="2">
    <source>
        <dbReference type="EMBL" id="PRX47913.1"/>
    </source>
</evidence>
<dbReference type="Proteomes" id="UP000238362">
    <property type="component" value="Unassembled WGS sequence"/>
</dbReference>
<accession>A0A2T0LVN9</accession>
<organism evidence="2 3">
    <name type="scientific">Prauserella shujinwangii</name>
    <dbReference type="NCBI Taxonomy" id="1453103"/>
    <lineage>
        <taxon>Bacteria</taxon>
        <taxon>Bacillati</taxon>
        <taxon>Actinomycetota</taxon>
        <taxon>Actinomycetes</taxon>
        <taxon>Pseudonocardiales</taxon>
        <taxon>Pseudonocardiaceae</taxon>
        <taxon>Prauserella</taxon>
    </lineage>
</organism>
<feature type="transmembrane region" description="Helical" evidence="1">
    <location>
        <begin position="190"/>
        <end position="212"/>
    </location>
</feature>
<feature type="transmembrane region" description="Helical" evidence="1">
    <location>
        <begin position="28"/>
        <end position="52"/>
    </location>
</feature>
<evidence type="ECO:0008006" key="4">
    <source>
        <dbReference type="Google" id="ProtNLM"/>
    </source>
</evidence>
<keyword evidence="1" id="KW-1133">Transmembrane helix</keyword>
<evidence type="ECO:0000313" key="3">
    <source>
        <dbReference type="Proteomes" id="UP000238362"/>
    </source>
</evidence>
<feature type="transmembrane region" description="Helical" evidence="1">
    <location>
        <begin position="471"/>
        <end position="494"/>
    </location>
</feature>
<feature type="transmembrane region" description="Helical" evidence="1">
    <location>
        <begin position="100"/>
        <end position="118"/>
    </location>
</feature>
<dbReference type="OrthoDB" id="3251757at2"/>
<dbReference type="AlphaFoldDB" id="A0A2T0LVN9"/>
<name>A0A2T0LVN9_9PSEU</name>
<feature type="transmembrane region" description="Helical" evidence="1">
    <location>
        <begin position="59"/>
        <end position="80"/>
    </location>
</feature>
<feature type="transmembrane region" description="Helical" evidence="1">
    <location>
        <begin position="218"/>
        <end position="236"/>
    </location>
</feature>
<dbReference type="InterPro" id="IPR046671">
    <property type="entry name" value="DUF6541"/>
</dbReference>